<evidence type="ECO:0000256" key="1">
    <source>
        <dbReference type="ARBA" id="ARBA00004651"/>
    </source>
</evidence>
<dbReference type="OrthoDB" id="9805314at2"/>
<feature type="domain" description="CNNM transmembrane" evidence="13">
    <location>
        <begin position="1"/>
        <end position="197"/>
    </location>
</feature>
<evidence type="ECO:0000256" key="3">
    <source>
        <dbReference type="ARBA" id="ARBA00022475"/>
    </source>
</evidence>
<reference evidence="14 15" key="1">
    <citation type="submission" date="2016-10" db="EMBL/GenBank/DDBJ databases">
        <title>Draft Genome sequence of Roseomonas sp. strain M3.</title>
        <authorList>
            <person name="Subhash Y."/>
            <person name="Lee S."/>
        </authorList>
    </citation>
    <scope>NUCLEOTIDE SEQUENCE [LARGE SCALE GENOMIC DNA]</scope>
    <source>
        <strain evidence="14 15">M3</strain>
    </source>
</reference>
<keyword evidence="3" id="KW-1003">Cell membrane</keyword>
<dbReference type="EMBL" id="MLCO01000066">
    <property type="protein sequence ID" value="ONG55784.1"/>
    <property type="molecule type" value="Genomic_DNA"/>
</dbReference>
<organism evidence="14 15">
    <name type="scientific">Teichococcus deserti</name>
    <dbReference type="NCBI Taxonomy" id="1817963"/>
    <lineage>
        <taxon>Bacteria</taxon>
        <taxon>Pseudomonadati</taxon>
        <taxon>Pseudomonadota</taxon>
        <taxon>Alphaproteobacteria</taxon>
        <taxon>Acetobacterales</taxon>
        <taxon>Roseomonadaceae</taxon>
        <taxon>Roseomonas</taxon>
    </lineage>
</organism>
<dbReference type="SUPFAM" id="SSF56176">
    <property type="entry name" value="FAD-binding/transporter-associated domain-like"/>
    <property type="match status" value="1"/>
</dbReference>
<dbReference type="InterPro" id="IPR002550">
    <property type="entry name" value="CNNM"/>
</dbReference>
<protein>
    <submittedName>
        <fullName evidence="14">DNA-binding protein</fullName>
    </submittedName>
</protein>
<evidence type="ECO:0000256" key="7">
    <source>
        <dbReference type="ARBA" id="ARBA00023122"/>
    </source>
</evidence>
<dbReference type="Gene3D" id="3.30.465.10">
    <property type="match status" value="1"/>
</dbReference>
<comment type="subcellular location">
    <subcellularLocation>
        <location evidence="1">Cell membrane</location>
        <topology evidence="1">Multi-pass membrane protein</topology>
    </subcellularLocation>
</comment>
<dbReference type="PROSITE" id="PS51371">
    <property type="entry name" value="CBS"/>
    <property type="match status" value="1"/>
</dbReference>
<feature type="transmembrane region" description="Helical" evidence="11">
    <location>
        <begin position="96"/>
        <end position="120"/>
    </location>
</feature>
<evidence type="ECO:0000313" key="15">
    <source>
        <dbReference type="Proteomes" id="UP000188879"/>
    </source>
</evidence>
<evidence type="ECO:0000313" key="14">
    <source>
        <dbReference type="EMBL" id="ONG55784.1"/>
    </source>
</evidence>
<evidence type="ECO:0000256" key="6">
    <source>
        <dbReference type="ARBA" id="ARBA00022989"/>
    </source>
</evidence>
<dbReference type="AlphaFoldDB" id="A0A1V2H438"/>
<comment type="similarity">
    <text evidence="2">Belongs to the UPF0053 family. Hemolysin C subfamily.</text>
</comment>
<dbReference type="SUPFAM" id="SSF54631">
    <property type="entry name" value="CBS-domain pair"/>
    <property type="match status" value="1"/>
</dbReference>
<keyword evidence="14" id="KW-0238">DNA-binding</keyword>
<evidence type="ECO:0000256" key="4">
    <source>
        <dbReference type="ARBA" id="ARBA00022692"/>
    </source>
</evidence>
<name>A0A1V2H438_9PROT</name>
<evidence type="ECO:0000256" key="8">
    <source>
        <dbReference type="ARBA" id="ARBA00023136"/>
    </source>
</evidence>
<dbReference type="RefSeq" id="WP_076956888.1">
    <property type="nucleotide sequence ID" value="NZ_MLCO01000066.1"/>
</dbReference>
<dbReference type="InterPro" id="IPR046342">
    <property type="entry name" value="CBS_dom_sf"/>
</dbReference>
<evidence type="ECO:0000256" key="2">
    <source>
        <dbReference type="ARBA" id="ARBA00006446"/>
    </source>
</evidence>
<dbReference type="InterPro" id="IPR044751">
    <property type="entry name" value="Ion_transp-like_CBS"/>
</dbReference>
<keyword evidence="15" id="KW-1185">Reference proteome</keyword>
<gene>
    <name evidence="14" type="ORF">BKE38_08315</name>
</gene>
<keyword evidence="4 10" id="KW-0812">Transmembrane</keyword>
<dbReference type="Gene3D" id="3.10.580.10">
    <property type="entry name" value="CBS-domain"/>
    <property type="match status" value="1"/>
</dbReference>
<feature type="domain" description="CBS" evidence="12">
    <location>
        <begin position="280"/>
        <end position="340"/>
    </location>
</feature>
<feature type="transmembrane region" description="Helical" evidence="11">
    <location>
        <begin position="6"/>
        <end position="25"/>
    </location>
</feature>
<dbReference type="CDD" id="cd04590">
    <property type="entry name" value="CBS_pair_CorC_HlyC_assoc"/>
    <property type="match status" value="1"/>
</dbReference>
<dbReference type="InterPro" id="IPR000644">
    <property type="entry name" value="CBS_dom"/>
</dbReference>
<dbReference type="InterPro" id="IPR005170">
    <property type="entry name" value="Transptr-assoc_dom"/>
</dbReference>
<evidence type="ECO:0000256" key="5">
    <source>
        <dbReference type="ARBA" id="ARBA00022737"/>
    </source>
</evidence>
<evidence type="ECO:0000256" key="11">
    <source>
        <dbReference type="SAM" id="Phobius"/>
    </source>
</evidence>
<dbReference type="InterPro" id="IPR036318">
    <property type="entry name" value="FAD-bd_PCMH-like_sf"/>
</dbReference>
<keyword evidence="8 10" id="KW-0472">Membrane</keyword>
<dbReference type="Pfam" id="PF03471">
    <property type="entry name" value="CorC_HlyC"/>
    <property type="match status" value="1"/>
</dbReference>
<dbReference type="PROSITE" id="PS51846">
    <property type="entry name" value="CNNM"/>
    <property type="match status" value="1"/>
</dbReference>
<dbReference type="Proteomes" id="UP000188879">
    <property type="component" value="Unassembled WGS sequence"/>
</dbReference>
<proteinExistence type="inferred from homology"/>
<dbReference type="Pfam" id="PF00571">
    <property type="entry name" value="CBS"/>
    <property type="match status" value="1"/>
</dbReference>
<dbReference type="SMART" id="SM01091">
    <property type="entry name" value="CorC_HlyC"/>
    <property type="match status" value="1"/>
</dbReference>
<evidence type="ECO:0000256" key="9">
    <source>
        <dbReference type="PROSITE-ProRule" id="PRU00703"/>
    </source>
</evidence>
<evidence type="ECO:0000256" key="10">
    <source>
        <dbReference type="PROSITE-ProRule" id="PRU01193"/>
    </source>
</evidence>
<dbReference type="Pfam" id="PF01595">
    <property type="entry name" value="CNNM"/>
    <property type="match status" value="1"/>
</dbReference>
<dbReference type="PANTHER" id="PTHR43099">
    <property type="entry name" value="UPF0053 PROTEIN YRKA"/>
    <property type="match status" value="1"/>
</dbReference>
<keyword evidence="5" id="KW-0677">Repeat</keyword>
<dbReference type="GO" id="GO:0050660">
    <property type="term" value="F:flavin adenine dinucleotide binding"/>
    <property type="evidence" value="ECO:0007669"/>
    <property type="project" value="InterPro"/>
</dbReference>
<dbReference type="InterPro" id="IPR016169">
    <property type="entry name" value="FAD-bd_PCMH_sub2"/>
</dbReference>
<evidence type="ECO:0000259" key="13">
    <source>
        <dbReference type="PROSITE" id="PS51846"/>
    </source>
</evidence>
<dbReference type="GO" id="GO:0005886">
    <property type="term" value="C:plasma membrane"/>
    <property type="evidence" value="ECO:0007669"/>
    <property type="project" value="UniProtKB-SubCell"/>
</dbReference>
<keyword evidence="6 10" id="KW-1133">Transmembrane helix</keyword>
<dbReference type="InterPro" id="IPR051676">
    <property type="entry name" value="UPF0053_domain"/>
</dbReference>
<evidence type="ECO:0000259" key="12">
    <source>
        <dbReference type="PROSITE" id="PS51371"/>
    </source>
</evidence>
<dbReference type="PANTHER" id="PTHR43099:SF5">
    <property type="entry name" value="HLYC_CORC FAMILY TRANSPORTER"/>
    <property type="match status" value="1"/>
</dbReference>
<sequence>MLEIVIVVALILLNGIFALSELSVVSSRPRRLQILAEEGRPGAKAALALLEEPGRFLSTVQIGITLVGILAGAFSGEALGGRLTAWLQEQGMSPGLAGPLGFGLVIVIITYLSIVIGELVPKRFALRSPETLACLVAPGMRLLARIGTPVAWLLDASVKLVFRLLGVGPEQAAVVTDEEIRSVVAEAEGSGTIEAAERHLIAGVMRLGDRPVRGVMTPRTEVDWLDLAAGEERIRETLMTTQHSRLPVGEGSTDAMLGVVQTRQLLAQVLAGHKLDVRQHVQPAPVIPDTADALDALSVLREAAVPMALVHDEYGHFEGVVTPADLLETIAGAFRADADTDEPAAVQREDGSWLLAGWLAADEMAEHLSIRLPLERDYQTLAGYLLQAFGRLPRTGEHIERDEWRFEVVDLDGHRIDKVLAQPAQASIGLHRVARGS</sequence>
<comment type="caution">
    <text evidence="14">The sequence shown here is derived from an EMBL/GenBank/DDBJ whole genome shotgun (WGS) entry which is preliminary data.</text>
</comment>
<accession>A0A1V2H438</accession>
<dbReference type="GO" id="GO:0003677">
    <property type="term" value="F:DNA binding"/>
    <property type="evidence" value="ECO:0007669"/>
    <property type="project" value="UniProtKB-KW"/>
</dbReference>
<keyword evidence="7 9" id="KW-0129">CBS domain</keyword>